<keyword evidence="2" id="KW-0489">Methyltransferase</keyword>
<evidence type="ECO:0000256" key="5">
    <source>
        <dbReference type="ARBA" id="ARBA00048434"/>
    </source>
</evidence>
<accession>A0A7S4QE50</accession>
<keyword evidence="4" id="KW-0949">S-adenosyl-L-methionine</keyword>
<dbReference type="InterPro" id="IPR007356">
    <property type="entry name" value="tRNA_m1G_MeTrfase_euk"/>
</dbReference>
<dbReference type="GO" id="GO:0000049">
    <property type="term" value="F:tRNA binding"/>
    <property type="evidence" value="ECO:0007669"/>
    <property type="project" value="TreeGrafter"/>
</dbReference>
<evidence type="ECO:0000256" key="2">
    <source>
        <dbReference type="ARBA" id="ARBA00022603"/>
    </source>
</evidence>
<dbReference type="GO" id="GO:0002939">
    <property type="term" value="P:tRNA N1-guanine methylation"/>
    <property type="evidence" value="ECO:0007669"/>
    <property type="project" value="TreeGrafter"/>
</dbReference>
<sequence length="301" mass="34881">MDVSENETSTGEISNKAVNSSDKVDINSAKCDNALLLTKTQLKKIQRYERCMKKKRQKKQLRKERKRALAIEQGRDLEAERKHIDDLTKLGIGAKRRQEEWERRVVSADSSFRVCIDCAYEHQMTPKEINSLATQIRNCYSVNKKSQYPCYLSVSGLNGETRNHLEKVQGFPYQWFSRAFDCSHEKSLVEMHPDTHRLVYLTSDSDNELDHFDNSKIYVIGGIVDRNRLPRAAIQRAEKLGLATAKLPISRFLKLSTTKVLTCNHVFEIMMKCRENESDWEKAMIDVLPQRKNARLLKNNN</sequence>
<proteinExistence type="predicted"/>
<dbReference type="PANTHER" id="PTHR13563">
    <property type="entry name" value="TRNA (GUANINE-9-) METHYLTRANSFERASE"/>
    <property type="match status" value="1"/>
</dbReference>
<dbReference type="PANTHER" id="PTHR13563:SF13">
    <property type="entry name" value="TRNA METHYLTRANSFERASE 10 HOMOLOG A"/>
    <property type="match status" value="1"/>
</dbReference>
<evidence type="ECO:0000256" key="4">
    <source>
        <dbReference type="ARBA" id="ARBA00022691"/>
    </source>
</evidence>
<dbReference type="EMBL" id="HBNS01001870">
    <property type="protein sequence ID" value="CAE4580893.1"/>
    <property type="molecule type" value="Transcribed_RNA"/>
</dbReference>
<dbReference type="AlphaFoldDB" id="A0A7S4QE50"/>
<organism evidence="7">
    <name type="scientific">Ditylum brightwellii</name>
    <dbReference type="NCBI Taxonomy" id="49249"/>
    <lineage>
        <taxon>Eukaryota</taxon>
        <taxon>Sar</taxon>
        <taxon>Stramenopiles</taxon>
        <taxon>Ochrophyta</taxon>
        <taxon>Bacillariophyta</taxon>
        <taxon>Mediophyceae</taxon>
        <taxon>Lithodesmiophycidae</taxon>
        <taxon>Lithodesmiales</taxon>
        <taxon>Lithodesmiaceae</taxon>
        <taxon>Ditylum</taxon>
    </lineage>
</organism>
<protein>
    <recommendedName>
        <fullName evidence="1">tRNA (guanine(9)-N(1))-methyltransferase</fullName>
        <ecNumber evidence="1">2.1.1.221</ecNumber>
    </recommendedName>
</protein>
<comment type="catalytic activity">
    <reaction evidence="5">
        <text>guanosine(9) in tRNA + S-adenosyl-L-methionine = N(1)-methylguanosine(9) in tRNA + S-adenosyl-L-homocysteine + H(+)</text>
        <dbReference type="Rhea" id="RHEA:43156"/>
        <dbReference type="Rhea" id="RHEA-COMP:10367"/>
        <dbReference type="Rhea" id="RHEA-COMP:10368"/>
        <dbReference type="ChEBI" id="CHEBI:15378"/>
        <dbReference type="ChEBI" id="CHEBI:57856"/>
        <dbReference type="ChEBI" id="CHEBI:59789"/>
        <dbReference type="ChEBI" id="CHEBI:73542"/>
        <dbReference type="ChEBI" id="CHEBI:74269"/>
        <dbReference type="EC" id="2.1.1.221"/>
    </reaction>
</comment>
<dbReference type="InterPro" id="IPR028564">
    <property type="entry name" value="MT_TRM10-typ"/>
</dbReference>
<name>A0A7S4QE50_9STRA</name>
<dbReference type="Gene3D" id="3.40.1280.30">
    <property type="match status" value="1"/>
</dbReference>
<evidence type="ECO:0000313" key="7">
    <source>
        <dbReference type="EMBL" id="CAE4580893.1"/>
    </source>
</evidence>
<keyword evidence="3" id="KW-0808">Transferase</keyword>
<dbReference type="InterPro" id="IPR038459">
    <property type="entry name" value="MT_TRM10-typ_sf"/>
</dbReference>
<evidence type="ECO:0000259" key="6">
    <source>
        <dbReference type="PROSITE" id="PS51675"/>
    </source>
</evidence>
<dbReference type="GO" id="GO:0052905">
    <property type="term" value="F:tRNA (guanosine(9)-N1)-methyltransferase activity"/>
    <property type="evidence" value="ECO:0007669"/>
    <property type="project" value="UniProtKB-EC"/>
</dbReference>
<dbReference type="GO" id="GO:0005634">
    <property type="term" value="C:nucleus"/>
    <property type="evidence" value="ECO:0007669"/>
    <property type="project" value="TreeGrafter"/>
</dbReference>
<reference evidence="7" key="1">
    <citation type="submission" date="2021-01" db="EMBL/GenBank/DDBJ databases">
        <authorList>
            <person name="Corre E."/>
            <person name="Pelletier E."/>
            <person name="Niang G."/>
            <person name="Scheremetjew M."/>
            <person name="Finn R."/>
            <person name="Kale V."/>
            <person name="Holt S."/>
            <person name="Cochrane G."/>
            <person name="Meng A."/>
            <person name="Brown T."/>
            <person name="Cohen L."/>
        </authorList>
    </citation>
    <scope>NUCLEOTIDE SEQUENCE</scope>
    <source>
        <strain evidence="7">GSO104</strain>
    </source>
</reference>
<dbReference type="CDD" id="cd18089">
    <property type="entry name" value="SPOUT_Trm10-like"/>
    <property type="match status" value="1"/>
</dbReference>
<feature type="domain" description="SAM-dependent MTase TRM10-type" evidence="6">
    <location>
        <begin position="100"/>
        <end position="295"/>
    </location>
</feature>
<evidence type="ECO:0000256" key="3">
    <source>
        <dbReference type="ARBA" id="ARBA00022679"/>
    </source>
</evidence>
<gene>
    <name evidence="7" type="ORF">DBRI00130_LOCUS1502</name>
</gene>
<dbReference type="EC" id="2.1.1.221" evidence="1"/>
<dbReference type="PROSITE" id="PS51675">
    <property type="entry name" value="SAM_MT_TRM10"/>
    <property type="match status" value="1"/>
</dbReference>
<evidence type="ECO:0000256" key="1">
    <source>
        <dbReference type="ARBA" id="ARBA00012797"/>
    </source>
</evidence>